<sequence length="281" mass="29065">MKPQFGVAERFHAAAVLLFLVAPILVAMIVAFSSGNRLDFPPPGLSLRWFGVALGNELFIDGLLVSLVLAAASAVLATIAGTGAALAINHHRFRGRSLVQAAVMLPIAMPTIVLGLGLLFTLSIYDMQPGLLPTILGHAVLGLPYVVAMVTAALASYDTSLERASLNLGAGPARTFLRVTLPLIGNGVVAGGVSAFMISLDNISLSLFISKGDTLPLRLMQQLQSYADPSVAAIATVVVGLSAAGFLLSLAWGARRRRLVEPAPPGAAAGRPPAESKEATA</sequence>
<dbReference type="SUPFAM" id="SSF161098">
    <property type="entry name" value="MetI-like"/>
    <property type="match status" value="1"/>
</dbReference>
<comment type="subcellular location">
    <subcellularLocation>
        <location evidence="1">Cell inner membrane</location>
        <topology evidence="1">Multi-pass membrane protein</topology>
    </subcellularLocation>
    <subcellularLocation>
        <location evidence="8">Cell membrane</location>
        <topology evidence="8">Multi-pass membrane protein</topology>
    </subcellularLocation>
</comment>
<proteinExistence type="inferred from homology"/>
<dbReference type="EMBL" id="JALPRX010000104">
    <property type="protein sequence ID" value="MCK8787063.1"/>
    <property type="molecule type" value="Genomic_DNA"/>
</dbReference>
<keyword evidence="5 8" id="KW-0812">Transmembrane</keyword>
<keyword evidence="6 8" id="KW-1133">Transmembrane helix</keyword>
<protein>
    <submittedName>
        <fullName evidence="11">ABC transporter permease</fullName>
    </submittedName>
</protein>
<feature type="region of interest" description="Disordered" evidence="9">
    <location>
        <begin position="262"/>
        <end position="281"/>
    </location>
</feature>
<evidence type="ECO:0000256" key="3">
    <source>
        <dbReference type="ARBA" id="ARBA00022475"/>
    </source>
</evidence>
<dbReference type="Pfam" id="PF00528">
    <property type="entry name" value="BPD_transp_1"/>
    <property type="match status" value="1"/>
</dbReference>
<keyword evidence="12" id="KW-1185">Reference proteome</keyword>
<keyword evidence="3" id="KW-1003">Cell membrane</keyword>
<dbReference type="Proteomes" id="UP001139516">
    <property type="component" value="Unassembled WGS sequence"/>
</dbReference>
<evidence type="ECO:0000259" key="10">
    <source>
        <dbReference type="PROSITE" id="PS50928"/>
    </source>
</evidence>
<evidence type="ECO:0000256" key="6">
    <source>
        <dbReference type="ARBA" id="ARBA00022989"/>
    </source>
</evidence>
<feature type="transmembrane region" description="Helical" evidence="8">
    <location>
        <begin position="176"/>
        <end position="198"/>
    </location>
</feature>
<feature type="transmembrane region" description="Helical" evidence="8">
    <location>
        <begin position="230"/>
        <end position="252"/>
    </location>
</feature>
<evidence type="ECO:0000256" key="7">
    <source>
        <dbReference type="ARBA" id="ARBA00023136"/>
    </source>
</evidence>
<dbReference type="InterPro" id="IPR035906">
    <property type="entry name" value="MetI-like_sf"/>
</dbReference>
<feature type="transmembrane region" description="Helical" evidence="8">
    <location>
        <begin position="131"/>
        <end position="155"/>
    </location>
</feature>
<keyword evidence="4" id="KW-0997">Cell inner membrane</keyword>
<comment type="similarity">
    <text evidence="8">Belongs to the binding-protein-dependent transport system permease family.</text>
</comment>
<organism evidence="11 12">
    <name type="scientific">Roseomonas acroporae</name>
    <dbReference type="NCBI Taxonomy" id="2937791"/>
    <lineage>
        <taxon>Bacteria</taxon>
        <taxon>Pseudomonadati</taxon>
        <taxon>Pseudomonadota</taxon>
        <taxon>Alphaproteobacteria</taxon>
        <taxon>Acetobacterales</taxon>
        <taxon>Roseomonadaceae</taxon>
        <taxon>Roseomonas</taxon>
    </lineage>
</organism>
<dbReference type="CDD" id="cd06261">
    <property type="entry name" value="TM_PBP2"/>
    <property type="match status" value="1"/>
</dbReference>
<accession>A0A9X2BVW3</accession>
<evidence type="ECO:0000256" key="8">
    <source>
        <dbReference type="RuleBase" id="RU363032"/>
    </source>
</evidence>
<dbReference type="InterPro" id="IPR000515">
    <property type="entry name" value="MetI-like"/>
</dbReference>
<evidence type="ECO:0000256" key="4">
    <source>
        <dbReference type="ARBA" id="ARBA00022519"/>
    </source>
</evidence>
<evidence type="ECO:0000256" key="2">
    <source>
        <dbReference type="ARBA" id="ARBA00022448"/>
    </source>
</evidence>
<evidence type="ECO:0000256" key="1">
    <source>
        <dbReference type="ARBA" id="ARBA00004429"/>
    </source>
</evidence>
<dbReference type="PANTHER" id="PTHR43357">
    <property type="entry name" value="INNER MEMBRANE ABC TRANSPORTER PERMEASE PROTEIN YDCV"/>
    <property type="match status" value="1"/>
</dbReference>
<dbReference type="RefSeq" id="WP_248669118.1">
    <property type="nucleotide sequence ID" value="NZ_JALPRX010000104.1"/>
</dbReference>
<keyword evidence="2 8" id="KW-0813">Transport</keyword>
<feature type="transmembrane region" description="Helical" evidence="8">
    <location>
        <begin position="101"/>
        <end position="125"/>
    </location>
</feature>
<dbReference type="PROSITE" id="PS50928">
    <property type="entry name" value="ABC_TM1"/>
    <property type="match status" value="1"/>
</dbReference>
<feature type="domain" description="ABC transmembrane type-1" evidence="10">
    <location>
        <begin position="63"/>
        <end position="249"/>
    </location>
</feature>
<keyword evidence="7 8" id="KW-0472">Membrane</keyword>
<evidence type="ECO:0000256" key="9">
    <source>
        <dbReference type="SAM" id="MobiDB-lite"/>
    </source>
</evidence>
<name>A0A9X2BVW3_9PROT</name>
<evidence type="ECO:0000313" key="11">
    <source>
        <dbReference type="EMBL" id="MCK8787063.1"/>
    </source>
</evidence>
<dbReference type="GO" id="GO:0005886">
    <property type="term" value="C:plasma membrane"/>
    <property type="evidence" value="ECO:0007669"/>
    <property type="project" value="UniProtKB-SubCell"/>
</dbReference>
<feature type="transmembrane region" description="Helical" evidence="8">
    <location>
        <begin position="12"/>
        <end position="32"/>
    </location>
</feature>
<evidence type="ECO:0000313" key="12">
    <source>
        <dbReference type="Proteomes" id="UP001139516"/>
    </source>
</evidence>
<gene>
    <name evidence="11" type="ORF">M0638_22055</name>
</gene>
<dbReference type="GO" id="GO:0055085">
    <property type="term" value="P:transmembrane transport"/>
    <property type="evidence" value="ECO:0007669"/>
    <property type="project" value="InterPro"/>
</dbReference>
<dbReference type="AlphaFoldDB" id="A0A9X2BVW3"/>
<evidence type="ECO:0000256" key="5">
    <source>
        <dbReference type="ARBA" id="ARBA00022692"/>
    </source>
</evidence>
<reference evidence="11" key="1">
    <citation type="submission" date="2022-04" db="EMBL/GenBank/DDBJ databases">
        <title>Roseomonas acroporae sp. nov., isolated from coral Acropora digitifera.</title>
        <authorList>
            <person name="Sun H."/>
        </authorList>
    </citation>
    <scope>NUCLEOTIDE SEQUENCE</scope>
    <source>
        <strain evidence="11">NAR14</strain>
    </source>
</reference>
<comment type="caution">
    <text evidence="11">The sequence shown here is derived from an EMBL/GenBank/DDBJ whole genome shotgun (WGS) entry which is preliminary data.</text>
</comment>
<dbReference type="Gene3D" id="1.10.3720.10">
    <property type="entry name" value="MetI-like"/>
    <property type="match status" value="1"/>
</dbReference>
<feature type="transmembrane region" description="Helical" evidence="8">
    <location>
        <begin position="63"/>
        <end position="89"/>
    </location>
</feature>
<dbReference type="PANTHER" id="PTHR43357:SF4">
    <property type="entry name" value="INNER MEMBRANE ABC TRANSPORTER PERMEASE PROTEIN YDCV"/>
    <property type="match status" value="1"/>
</dbReference>